<evidence type="ECO:0000259" key="1">
    <source>
        <dbReference type="Pfam" id="PF03968"/>
    </source>
</evidence>
<evidence type="ECO:0000313" key="3">
    <source>
        <dbReference type="Proteomes" id="UP000218767"/>
    </source>
</evidence>
<dbReference type="InterPro" id="IPR005653">
    <property type="entry name" value="OstA-like_N"/>
</dbReference>
<organism evidence="2 3">
    <name type="scientific">SAR86 cluster bacterium</name>
    <dbReference type="NCBI Taxonomy" id="2030880"/>
    <lineage>
        <taxon>Bacteria</taxon>
        <taxon>Pseudomonadati</taxon>
        <taxon>Pseudomonadota</taxon>
        <taxon>Gammaproteobacteria</taxon>
        <taxon>SAR86 cluster</taxon>
    </lineage>
</organism>
<dbReference type="Gene3D" id="2.60.450.10">
    <property type="entry name" value="Lipopolysaccharide (LPS) transport protein A like domain"/>
    <property type="match status" value="1"/>
</dbReference>
<feature type="domain" description="Organic solvent tolerance-like N-terminal" evidence="1">
    <location>
        <begin position="60"/>
        <end position="155"/>
    </location>
</feature>
<dbReference type="Pfam" id="PF03968">
    <property type="entry name" value="LptD_N"/>
    <property type="match status" value="1"/>
</dbReference>
<accession>A0A2A4XH80</accession>
<gene>
    <name evidence="2" type="ORF">COB20_00865</name>
</gene>
<dbReference type="Proteomes" id="UP000218767">
    <property type="component" value="Unassembled WGS sequence"/>
</dbReference>
<comment type="caution">
    <text evidence="2">The sequence shown here is derived from an EMBL/GenBank/DDBJ whole genome shotgun (WGS) entry which is preliminary data.</text>
</comment>
<evidence type="ECO:0000313" key="2">
    <source>
        <dbReference type="EMBL" id="PCI81844.1"/>
    </source>
</evidence>
<sequence>MHKRQTRGSSPSMIALIITLGGLSITNSFSLEADKNQELVWSADGGSRMSNVGGIRLIEMSDNVIITRGTMEIRGDTATIESIISSNEVSKVTVVGTPVYYEQQLDASDEPVRGSSNSISFYTDESDGATVVELVGEAVIESPTSNFQCSAIIYIAEQDLIRETEGPCSGVFNSSN</sequence>
<dbReference type="EMBL" id="NVUL01000003">
    <property type="protein sequence ID" value="PCI81844.1"/>
    <property type="molecule type" value="Genomic_DNA"/>
</dbReference>
<reference evidence="3" key="1">
    <citation type="submission" date="2017-08" db="EMBL/GenBank/DDBJ databases">
        <title>A dynamic microbial community with high functional redundancy inhabits the cold, oxic subseafloor aquifer.</title>
        <authorList>
            <person name="Tully B.J."/>
            <person name="Wheat C.G."/>
            <person name="Glazer B.T."/>
            <person name="Huber J.A."/>
        </authorList>
    </citation>
    <scope>NUCLEOTIDE SEQUENCE [LARGE SCALE GENOMIC DNA]</scope>
</reference>
<protein>
    <recommendedName>
        <fullName evidence="1">Organic solvent tolerance-like N-terminal domain-containing protein</fullName>
    </recommendedName>
</protein>
<proteinExistence type="predicted"/>
<dbReference type="AlphaFoldDB" id="A0A2A4XH80"/>
<name>A0A2A4XH80_9GAMM</name>